<proteinExistence type="predicted"/>
<name>A0A832G7P0_9BACT</name>
<accession>A0A832G7P0</accession>
<dbReference type="EMBL" id="DSVI01000018">
    <property type="protein sequence ID" value="HGT48597.1"/>
    <property type="molecule type" value="Genomic_DNA"/>
</dbReference>
<dbReference type="InterPro" id="IPR041881">
    <property type="entry name" value="PqqD_sf"/>
</dbReference>
<comment type="caution">
    <text evidence="1">The sequence shown here is derived from an EMBL/GenBank/DDBJ whole genome shotgun (WGS) entry which is preliminary data.</text>
</comment>
<dbReference type="InterPro" id="IPR008792">
    <property type="entry name" value="PQQD"/>
</dbReference>
<sequence>MFKKNRTVTELNYLELTPVRNYDHILEDENRVAVLVPRFTNKFLVRYLVPRLKSPDIKVKLDKFGSSAWLKADGNKNVQQICEELLSEHGEEINPVVDRVTKFFTQLYQYQFISFKELNERK</sequence>
<organism evidence="1">
    <name type="scientific">Ignavibacterium album</name>
    <dbReference type="NCBI Taxonomy" id="591197"/>
    <lineage>
        <taxon>Bacteria</taxon>
        <taxon>Pseudomonadati</taxon>
        <taxon>Ignavibacteriota</taxon>
        <taxon>Ignavibacteria</taxon>
        <taxon>Ignavibacteriales</taxon>
        <taxon>Ignavibacteriaceae</taxon>
        <taxon>Ignavibacterium</taxon>
    </lineage>
</organism>
<dbReference type="Pfam" id="PF05402">
    <property type="entry name" value="PqqD"/>
    <property type="match status" value="1"/>
</dbReference>
<dbReference type="AlphaFoldDB" id="A0A832G7P0"/>
<reference evidence="1" key="1">
    <citation type="journal article" date="2020" name="mSystems">
        <title>Genome- and Community-Level Interaction Insights into Carbon Utilization and Element Cycling Functions of Hydrothermarchaeota in Hydrothermal Sediment.</title>
        <authorList>
            <person name="Zhou Z."/>
            <person name="Liu Y."/>
            <person name="Xu W."/>
            <person name="Pan J."/>
            <person name="Luo Z.H."/>
            <person name="Li M."/>
        </authorList>
    </citation>
    <scope>NUCLEOTIDE SEQUENCE [LARGE SCALE GENOMIC DNA]</scope>
    <source>
        <strain evidence="1">SpSt-500</strain>
    </source>
</reference>
<gene>
    <name evidence="1" type="ORF">ENS56_11210</name>
</gene>
<protein>
    <submittedName>
        <fullName evidence="1">PqqD family protein</fullName>
    </submittedName>
</protein>
<evidence type="ECO:0000313" key="1">
    <source>
        <dbReference type="EMBL" id="HGT48597.1"/>
    </source>
</evidence>
<dbReference type="Gene3D" id="1.10.10.1150">
    <property type="entry name" value="Coenzyme PQQ synthesis protein D (PqqD)"/>
    <property type="match status" value="1"/>
</dbReference>